<dbReference type="EMBL" id="LQYT01000005">
    <property type="protein sequence ID" value="KYD22919.1"/>
    <property type="molecule type" value="Genomic_DNA"/>
</dbReference>
<evidence type="ECO:0000313" key="2">
    <source>
        <dbReference type="EMBL" id="KYD22919.1"/>
    </source>
</evidence>
<feature type="transmembrane region" description="Helical" evidence="1">
    <location>
        <begin position="17"/>
        <end position="35"/>
    </location>
</feature>
<keyword evidence="1" id="KW-0812">Transmembrane</keyword>
<dbReference type="Proteomes" id="UP000075683">
    <property type="component" value="Unassembled WGS sequence"/>
</dbReference>
<reference evidence="2 3" key="1">
    <citation type="submission" date="2016-01" db="EMBL/GenBank/DDBJ databases">
        <title>Draft Genome Sequences of Seven Thermophilic Sporeformers Isolated from Foods.</title>
        <authorList>
            <person name="Berendsen E.M."/>
            <person name="Wells-Bennik M.H."/>
            <person name="Krawcyk A.O."/>
            <person name="De Jong A."/>
            <person name="Holsappel S."/>
            <person name="Eijlander R.T."/>
            <person name="Kuipers O.P."/>
        </authorList>
    </citation>
    <scope>NUCLEOTIDE SEQUENCE [LARGE SCALE GENOMIC DNA]</scope>
    <source>
        <strain evidence="2 3">B4135</strain>
    </source>
</reference>
<keyword evidence="1" id="KW-1133">Transmembrane helix</keyword>
<protein>
    <submittedName>
        <fullName evidence="2">Uncharacterized protein</fullName>
    </submittedName>
</protein>
<accession>A0A150MF39</accession>
<keyword evidence="1" id="KW-0472">Membrane</keyword>
<comment type="caution">
    <text evidence="2">The sequence shown here is derived from an EMBL/GenBank/DDBJ whole genome shotgun (WGS) entry which is preliminary data.</text>
</comment>
<sequence length="54" mass="6515">MEAVFSVDFQTDFHWKGTSPISILKHFIGFWLIFFRKRKGERGKKAKKNRDDRI</sequence>
<proteinExistence type="predicted"/>
<evidence type="ECO:0000256" key="1">
    <source>
        <dbReference type="SAM" id="Phobius"/>
    </source>
</evidence>
<organism evidence="2 3">
    <name type="scientific">Caldibacillus debilis</name>
    <dbReference type="NCBI Taxonomy" id="301148"/>
    <lineage>
        <taxon>Bacteria</taxon>
        <taxon>Bacillati</taxon>
        <taxon>Bacillota</taxon>
        <taxon>Bacilli</taxon>
        <taxon>Bacillales</taxon>
        <taxon>Bacillaceae</taxon>
        <taxon>Caldibacillus</taxon>
    </lineage>
</organism>
<dbReference type="STRING" id="301148.B4135_1041"/>
<name>A0A150MF39_9BACI</name>
<gene>
    <name evidence="2" type="ORF">B4135_1041</name>
</gene>
<dbReference type="AlphaFoldDB" id="A0A150MF39"/>
<evidence type="ECO:0000313" key="3">
    <source>
        <dbReference type="Proteomes" id="UP000075683"/>
    </source>
</evidence>